<keyword evidence="2" id="KW-1133">Transmembrane helix</keyword>
<feature type="transmembrane region" description="Helical" evidence="2">
    <location>
        <begin position="31"/>
        <end position="49"/>
    </location>
</feature>
<gene>
    <name evidence="3" type="ORF">FRACYDRAFT_234499</name>
</gene>
<proteinExistence type="predicted"/>
<keyword evidence="2" id="KW-0812">Transmembrane</keyword>
<keyword evidence="4" id="KW-1185">Reference proteome</keyword>
<protein>
    <submittedName>
        <fullName evidence="3">Uncharacterized protein</fullName>
    </submittedName>
</protein>
<sequence length="145" mass="16056">MSGFHERLKNSVHTYWQQSTILSPRTRFGKVIMGSLYFSIPVVLGYFVVTKVVDIAESTVQERLGGGSSSSSGTAGGSDSGENEYEYEKIGAGGWGGGVNLATSDQETKDVNRINLERFLRKQRKLKAKRERKEAQEKVKNHNLG</sequence>
<evidence type="ECO:0000256" key="2">
    <source>
        <dbReference type="SAM" id="Phobius"/>
    </source>
</evidence>
<evidence type="ECO:0000313" key="4">
    <source>
        <dbReference type="Proteomes" id="UP000095751"/>
    </source>
</evidence>
<dbReference type="KEGG" id="fcy:FRACYDRAFT_234499"/>
<feature type="region of interest" description="Disordered" evidence="1">
    <location>
        <begin position="125"/>
        <end position="145"/>
    </location>
</feature>
<evidence type="ECO:0000256" key="1">
    <source>
        <dbReference type="SAM" id="MobiDB-lite"/>
    </source>
</evidence>
<name>A0A1E7FRX6_9STRA</name>
<dbReference type="EMBL" id="KV784354">
    <property type="protein sequence ID" value="OEU20867.1"/>
    <property type="molecule type" value="Genomic_DNA"/>
</dbReference>
<keyword evidence="2" id="KW-0472">Membrane</keyword>
<dbReference type="AlphaFoldDB" id="A0A1E7FRX6"/>
<evidence type="ECO:0000313" key="3">
    <source>
        <dbReference type="EMBL" id="OEU20867.1"/>
    </source>
</evidence>
<feature type="compositionally biased region" description="Basic and acidic residues" evidence="1">
    <location>
        <begin position="131"/>
        <end position="145"/>
    </location>
</feature>
<dbReference type="InParanoid" id="A0A1E7FRX6"/>
<dbReference type="OrthoDB" id="67386at2759"/>
<organism evidence="3 4">
    <name type="scientific">Fragilariopsis cylindrus CCMP1102</name>
    <dbReference type="NCBI Taxonomy" id="635003"/>
    <lineage>
        <taxon>Eukaryota</taxon>
        <taxon>Sar</taxon>
        <taxon>Stramenopiles</taxon>
        <taxon>Ochrophyta</taxon>
        <taxon>Bacillariophyta</taxon>
        <taxon>Bacillariophyceae</taxon>
        <taxon>Bacillariophycidae</taxon>
        <taxon>Bacillariales</taxon>
        <taxon>Bacillariaceae</taxon>
        <taxon>Fragilariopsis</taxon>
    </lineage>
</organism>
<feature type="region of interest" description="Disordered" evidence="1">
    <location>
        <begin position="62"/>
        <end position="97"/>
    </location>
</feature>
<feature type="compositionally biased region" description="Gly residues" evidence="1">
    <location>
        <begin position="64"/>
        <end position="79"/>
    </location>
</feature>
<accession>A0A1E7FRX6</accession>
<reference evidence="3 4" key="1">
    <citation type="submission" date="2016-09" db="EMBL/GenBank/DDBJ databases">
        <title>Extensive genetic diversity and differential bi-allelic expression allows diatom success in the polar Southern Ocean.</title>
        <authorList>
            <consortium name="DOE Joint Genome Institute"/>
            <person name="Mock T."/>
            <person name="Otillar R.P."/>
            <person name="Strauss J."/>
            <person name="Dupont C."/>
            <person name="Frickenhaus S."/>
            <person name="Maumus F."/>
            <person name="Mcmullan M."/>
            <person name="Sanges R."/>
            <person name="Schmutz J."/>
            <person name="Toseland A."/>
            <person name="Valas R."/>
            <person name="Veluchamy A."/>
            <person name="Ward B.J."/>
            <person name="Allen A."/>
            <person name="Barry K."/>
            <person name="Falciatore A."/>
            <person name="Ferrante M."/>
            <person name="Fortunato A.E."/>
            <person name="Gloeckner G."/>
            <person name="Gruber A."/>
            <person name="Hipkin R."/>
            <person name="Janech M."/>
            <person name="Kroth P."/>
            <person name="Leese F."/>
            <person name="Lindquist E."/>
            <person name="Lyon B.R."/>
            <person name="Martin J."/>
            <person name="Mayer C."/>
            <person name="Parker M."/>
            <person name="Quesneville H."/>
            <person name="Raymond J."/>
            <person name="Uhlig C."/>
            <person name="Valentin K.U."/>
            <person name="Worden A.Z."/>
            <person name="Armbrust E.V."/>
            <person name="Bowler C."/>
            <person name="Green B."/>
            <person name="Moulton V."/>
            <person name="Van Oosterhout C."/>
            <person name="Grigoriev I."/>
        </authorList>
    </citation>
    <scope>NUCLEOTIDE SEQUENCE [LARGE SCALE GENOMIC DNA]</scope>
    <source>
        <strain evidence="3 4">CCMP1102</strain>
    </source>
</reference>
<dbReference type="Proteomes" id="UP000095751">
    <property type="component" value="Unassembled WGS sequence"/>
</dbReference>